<organism evidence="2 3">
    <name type="scientific">Pontibacillus salicampi</name>
    <dbReference type="NCBI Taxonomy" id="1449801"/>
    <lineage>
        <taxon>Bacteria</taxon>
        <taxon>Bacillati</taxon>
        <taxon>Bacillota</taxon>
        <taxon>Bacilli</taxon>
        <taxon>Bacillales</taxon>
        <taxon>Bacillaceae</taxon>
        <taxon>Pontibacillus</taxon>
    </lineage>
</organism>
<dbReference type="PANTHER" id="PTHR43162:SF1">
    <property type="entry name" value="PRESTALK A DIFFERENTIATION PROTEIN A"/>
    <property type="match status" value="1"/>
</dbReference>
<dbReference type="Gene3D" id="3.40.50.720">
    <property type="entry name" value="NAD(P)-binding Rossmann-like Domain"/>
    <property type="match status" value="1"/>
</dbReference>
<reference evidence="2 3" key="1">
    <citation type="submission" date="2024-09" db="EMBL/GenBank/DDBJ databases">
        <authorList>
            <person name="Sun Q."/>
            <person name="Mori K."/>
        </authorList>
    </citation>
    <scope>NUCLEOTIDE SEQUENCE [LARGE SCALE GENOMIC DNA]</scope>
    <source>
        <strain evidence="2 3">NCAIM B.02529</strain>
    </source>
</reference>
<dbReference type="Gene3D" id="3.90.25.10">
    <property type="entry name" value="UDP-galactose 4-epimerase, domain 1"/>
    <property type="match status" value="1"/>
</dbReference>
<protein>
    <submittedName>
        <fullName evidence="2">SDR family oxidoreductase</fullName>
        <ecNumber evidence="2">1.6.5.2</ecNumber>
    </submittedName>
</protein>
<dbReference type="GO" id="GO:0003955">
    <property type="term" value="F:NAD(P)H dehydrogenase (quinone) activity"/>
    <property type="evidence" value="ECO:0007669"/>
    <property type="project" value="UniProtKB-EC"/>
</dbReference>
<evidence type="ECO:0000313" key="3">
    <source>
        <dbReference type="Proteomes" id="UP001589836"/>
    </source>
</evidence>
<feature type="domain" description="NmrA-like" evidence="1">
    <location>
        <begin position="3"/>
        <end position="251"/>
    </location>
</feature>
<name>A0ABV6LQF1_9BACI</name>
<dbReference type="Pfam" id="PF05368">
    <property type="entry name" value="NmrA"/>
    <property type="match status" value="1"/>
</dbReference>
<proteinExistence type="predicted"/>
<comment type="caution">
    <text evidence="2">The sequence shown here is derived from an EMBL/GenBank/DDBJ whole genome shotgun (WGS) entry which is preliminary data.</text>
</comment>
<gene>
    <name evidence="2" type="ORF">ACFFGV_13695</name>
</gene>
<dbReference type="InterPro" id="IPR036291">
    <property type="entry name" value="NAD(P)-bd_dom_sf"/>
</dbReference>
<dbReference type="PANTHER" id="PTHR43162">
    <property type="match status" value="1"/>
</dbReference>
<sequence>MSGSILLVGATGNVGMPLATMLAKEGYRVKATVRASTNVELLQELGIETIQADLHDFFGMMNAMDGVRKVFFTVPLVPNVVRLSKNIVQAASEAGVEHLVKVSGGGANLERTKLQRWHREIEREMEQAGPKYTFLRPNSFMQNFVNFNAGTIRDHASFYLPIGDGKISFIDARDIALTAYHILTEEGHEGMAYELSGPEALSGKDVASILTRTIRKEIKYIDVPEQEARRAMLEANMPDSIADAMMEMYHNNKLGYTAHVNNTVYNITGEQPHTFQSFVEDSKSSFLS</sequence>
<dbReference type="CDD" id="cd05269">
    <property type="entry name" value="TMR_SDR_a"/>
    <property type="match status" value="1"/>
</dbReference>
<keyword evidence="3" id="KW-1185">Reference proteome</keyword>
<dbReference type="RefSeq" id="WP_377348779.1">
    <property type="nucleotide sequence ID" value="NZ_JBHLTP010000011.1"/>
</dbReference>
<dbReference type="Proteomes" id="UP001589836">
    <property type="component" value="Unassembled WGS sequence"/>
</dbReference>
<dbReference type="SUPFAM" id="SSF51735">
    <property type="entry name" value="NAD(P)-binding Rossmann-fold domains"/>
    <property type="match status" value="1"/>
</dbReference>
<dbReference type="EMBL" id="JBHLTP010000011">
    <property type="protein sequence ID" value="MFC0524625.1"/>
    <property type="molecule type" value="Genomic_DNA"/>
</dbReference>
<keyword evidence="2" id="KW-0560">Oxidoreductase</keyword>
<evidence type="ECO:0000259" key="1">
    <source>
        <dbReference type="Pfam" id="PF05368"/>
    </source>
</evidence>
<dbReference type="InterPro" id="IPR051604">
    <property type="entry name" value="Ergot_Alk_Oxidoreductase"/>
</dbReference>
<dbReference type="EC" id="1.6.5.2" evidence="2"/>
<dbReference type="InterPro" id="IPR008030">
    <property type="entry name" value="NmrA-like"/>
</dbReference>
<evidence type="ECO:0000313" key="2">
    <source>
        <dbReference type="EMBL" id="MFC0524625.1"/>
    </source>
</evidence>
<accession>A0ABV6LQF1</accession>